<evidence type="ECO:0000313" key="4">
    <source>
        <dbReference type="Proteomes" id="UP000193986"/>
    </source>
</evidence>
<feature type="region of interest" description="Disordered" evidence="1">
    <location>
        <begin position="156"/>
        <end position="208"/>
    </location>
</feature>
<feature type="region of interest" description="Disordered" evidence="1">
    <location>
        <begin position="40"/>
        <end position="78"/>
    </location>
</feature>
<dbReference type="STRING" id="71784.A0A1Y2BHE7"/>
<dbReference type="AlphaFoldDB" id="A0A1Y2BHE7"/>
<accession>A0A1Y2BHE7</accession>
<gene>
    <name evidence="3" type="ORF">BCR39DRAFT_556591</name>
</gene>
<proteinExistence type="predicted"/>
<dbReference type="OrthoDB" id="2336871at2759"/>
<keyword evidence="4" id="KW-1185">Reference proteome</keyword>
<organism evidence="3 4">
    <name type="scientific">Naematelia encephala</name>
    <dbReference type="NCBI Taxonomy" id="71784"/>
    <lineage>
        <taxon>Eukaryota</taxon>
        <taxon>Fungi</taxon>
        <taxon>Dikarya</taxon>
        <taxon>Basidiomycota</taxon>
        <taxon>Agaricomycotina</taxon>
        <taxon>Tremellomycetes</taxon>
        <taxon>Tremellales</taxon>
        <taxon>Naemateliaceae</taxon>
        <taxon>Naematelia</taxon>
    </lineage>
</organism>
<dbReference type="Proteomes" id="UP000193986">
    <property type="component" value="Unassembled WGS sequence"/>
</dbReference>
<evidence type="ECO:0000256" key="2">
    <source>
        <dbReference type="SAM" id="SignalP"/>
    </source>
</evidence>
<dbReference type="EMBL" id="MCFC01000003">
    <property type="protein sequence ID" value="ORY34196.1"/>
    <property type="molecule type" value="Genomic_DNA"/>
</dbReference>
<keyword evidence="2" id="KW-0732">Signal</keyword>
<evidence type="ECO:0000256" key="1">
    <source>
        <dbReference type="SAM" id="MobiDB-lite"/>
    </source>
</evidence>
<dbReference type="PANTHER" id="PTHR34587:SF2">
    <property type="entry name" value="G-PROTEIN COUPLED RECEPTORS FAMILY 1 PROFILE DOMAIN-CONTAINING PROTEIN"/>
    <property type="match status" value="1"/>
</dbReference>
<protein>
    <recommendedName>
        <fullName evidence="5">Ribosomal protein s17</fullName>
    </recommendedName>
</protein>
<sequence>MKSSFLALASLLLVLSQPTLGRVVTLPQNHDLAVRQIGSNAGSPLDEQAGRQGGQGGQGGFGGKATTGGGIAGQANTTGGKAGAGGSFSGGPPAGAGAKGTSPVGAGGFGKGVKNNSVTAAATTAASAVAVSTAIDASSSSAATVAISSTSAVVAGGSGKGGAGGKGNKGGNAAASTDTSAAAVSDTTTSAAESSPVAANENGSPGPAVPVLTSNGDLTLDKSLLLTTQSNANATAGQAASAVSNNNFISFCEGKTLTNGQQVKGGSCAVTPLGDIPASTNMVSATFTNPPNMGTIPAGKTFTISLATQNILLGSFTDAQADYYAAPQQVDKASGNIIGHAHIAIQKMPSITSTQVLDPQTFDFFKGMDNSDVNGISSVDVEGGLEAGAYRMCTIMSSSNHASVVLAVAQRGPENTCS</sequence>
<feature type="chain" id="PRO_5013073300" description="Ribosomal protein s17" evidence="2">
    <location>
        <begin position="22"/>
        <end position="418"/>
    </location>
</feature>
<feature type="compositionally biased region" description="Gly residues" evidence="1">
    <location>
        <begin position="51"/>
        <end position="72"/>
    </location>
</feature>
<reference evidence="3 4" key="1">
    <citation type="submission" date="2016-07" db="EMBL/GenBank/DDBJ databases">
        <title>Pervasive Adenine N6-methylation of Active Genes in Fungi.</title>
        <authorList>
            <consortium name="DOE Joint Genome Institute"/>
            <person name="Mondo S.J."/>
            <person name="Dannebaum R.O."/>
            <person name="Kuo R.C."/>
            <person name="Labutti K."/>
            <person name="Haridas S."/>
            <person name="Kuo A."/>
            <person name="Salamov A."/>
            <person name="Ahrendt S.R."/>
            <person name="Lipzen A."/>
            <person name="Sullivan W."/>
            <person name="Andreopoulos W.B."/>
            <person name="Clum A."/>
            <person name="Lindquist E."/>
            <person name="Daum C."/>
            <person name="Ramamoorthy G.K."/>
            <person name="Gryganskyi A."/>
            <person name="Culley D."/>
            <person name="Magnuson J.K."/>
            <person name="James T.Y."/>
            <person name="O'Malley M.A."/>
            <person name="Stajich J.E."/>
            <person name="Spatafora J.W."/>
            <person name="Visel A."/>
            <person name="Grigoriev I.V."/>
        </authorList>
    </citation>
    <scope>NUCLEOTIDE SEQUENCE [LARGE SCALE GENOMIC DNA]</scope>
    <source>
        <strain evidence="3 4">68-887.2</strain>
    </source>
</reference>
<dbReference type="InterPro" id="IPR053216">
    <property type="entry name" value="Appressorial_penetr-assoc"/>
</dbReference>
<feature type="compositionally biased region" description="Low complexity" evidence="1">
    <location>
        <begin position="171"/>
        <end position="195"/>
    </location>
</feature>
<name>A0A1Y2BHE7_9TREE</name>
<dbReference type="InParanoid" id="A0A1Y2BHE7"/>
<dbReference type="PANTHER" id="PTHR34587">
    <property type="entry name" value="VWFA DOMAIN-CONTAINING PROTEIN"/>
    <property type="match status" value="1"/>
</dbReference>
<evidence type="ECO:0000313" key="3">
    <source>
        <dbReference type="EMBL" id="ORY34196.1"/>
    </source>
</evidence>
<feature type="compositionally biased region" description="Gly residues" evidence="1">
    <location>
        <begin position="156"/>
        <end position="170"/>
    </location>
</feature>
<feature type="signal peptide" evidence="2">
    <location>
        <begin position="1"/>
        <end position="21"/>
    </location>
</feature>
<evidence type="ECO:0008006" key="5">
    <source>
        <dbReference type="Google" id="ProtNLM"/>
    </source>
</evidence>
<comment type="caution">
    <text evidence="3">The sequence shown here is derived from an EMBL/GenBank/DDBJ whole genome shotgun (WGS) entry which is preliminary data.</text>
</comment>